<dbReference type="HOGENOM" id="CLU_2719904_0_0_11"/>
<reference evidence="2 3" key="1">
    <citation type="submission" date="2011-11" db="EMBL/GenBank/DDBJ databases">
        <title>The Noncontiguous Finished sequence of Saccharomonospora cyanea NA-134.</title>
        <authorList>
            <consortium name="US DOE Joint Genome Institute"/>
            <person name="Lucas S."/>
            <person name="Han J."/>
            <person name="Lapidus A."/>
            <person name="Cheng J.-F."/>
            <person name="Goodwin L."/>
            <person name="Pitluck S."/>
            <person name="Peters L."/>
            <person name="Ovchinnikova G."/>
            <person name="Lu M."/>
            <person name="Detter J.C."/>
            <person name="Han C."/>
            <person name="Tapia R."/>
            <person name="Land M."/>
            <person name="Hauser L."/>
            <person name="Kyrpides N."/>
            <person name="Ivanova N."/>
            <person name="Pagani I."/>
            <person name="Brambilla E.-M."/>
            <person name="Klenk H.-P."/>
            <person name="Woyke T."/>
        </authorList>
    </citation>
    <scope>NUCLEOTIDE SEQUENCE [LARGE SCALE GENOMIC DNA]</scope>
    <source>
        <strain evidence="2 3">NA-134</strain>
    </source>
</reference>
<feature type="compositionally biased region" description="Polar residues" evidence="1">
    <location>
        <begin position="54"/>
        <end position="63"/>
    </location>
</feature>
<evidence type="ECO:0000256" key="1">
    <source>
        <dbReference type="SAM" id="MobiDB-lite"/>
    </source>
</evidence>
<keyword evidence="3" id="KW-1185">Reference proteome</keyword>
<name>H5XEI9_9PSEU</name>
<gene>
    <name evidence="2" type="ORF">SaccyDRAFT_3641</name>
</gene>
<sequence length="72" mass="8056">MDDKRRDPQQEYVEHLAEQEAGRTAPVENENASYGDQPAQPGRAAVSDRREKASSTGSVQQSDFPVDDDKHR</sequence>
<feature type="region of interest" description="Disordered" evidence="1">
    <location>
        <begin position="1"/>
        <end position="72"/>
    </location>
</feature>
<dbReference type="AlphaFoldDB" id="H5XEI9"/>
<evidence type="ECO:0000313" key="3">
    <source>
        <dbReference type="Proteomes" id="UP000002791"/>
    </source>
</evidence>
<accession>H5XEI9</accession>
<organism evidence="2 3">
    <name type="scientific">Saccharomonospora cyanea NA-134</name>
    <dbReference type="NCBI Taxonomy" id="882082"/>
    <lineage>
        <taxon>Bacteria</taxon>
        <taxon>Bacillati</taxon>
        <taxon>Actinomycetota</taxon>
        <taxon>Actinomycetes</taxon>
        <taxon>Pseudonocardiales</taxon>
        <taxon>Pseudonocardiaceae</taxon>
        <taxon>Saccharomonospora</taxon>
    </lineage>
</organism>
<feature type="compositionally biased region" description="Basic and acidic residues" evidence="1">
    <location>
        <begin position="1"/>
        <end position="21"/>
    </location>
</feature>
<dbReference type="RefSeq" id="WP_005458281.1">
    <property type="nucleotide sequence ID" value="NZ_CM001440.1"/>
</dbReference>
<dbReference type="EMBL" id="CM001440">
    <property type="protein sequence ID" value="EHR62468.1"/>
    <property type="molecule type" value="Genomic_DNA"/>
</dbReference>
<dbReference type="OrthoDB" id="9943281at2"/>
<dbReference type="Proteomes" id="UP000002791">
    <property type="component" value="Chromosome"/>
</dbReference>
<protein>
    <submittedName>
        <fullName evidence="2">Uncharacterized protein</fullName>
    </submittedName>
</protein>
<proteinExistence type="predicted"/>
<evidence type="ECO:0000313" key="2">
    <source>
        <dbReference type="EMBL" id="EHR62468.1"/>
    </source>
</evidence>